<name>A0A6P5XX47_DURZI</name>
<dbReference type="InterPro" id="IPR036753">
    <property type="entry name" value="ARPC3_sf"/>
</dbReference>
<dbReference type="GO" id="GO:0005885">
    <property type="term" value="C:Arp2/3 protein complex"/>
    <property type="evidence" value="ECO:0007669"/>
    <property type="project" value="InterPro"/>
</dbReference>
<accession>A0A6P5XX47</accession>
<evidence type="ECO:0000313" key="2">
    <source>
        <dbReference type="RefSeq" id="XP_022732642.1"/>
    </source>
</evidence>
<reference evidence="2" key="1">
    <citation type="submission" date="2025-08" db="UniProtKB">
        <authorList>
            <consortium name="RefSeq"/>
        </authorList>
    </citation>
    <scope>IDENTIFICATION</scope>
    <source>
        <tissue evidence="2">Fruit stalk</tissue>
    </source>
</reference>
<dbReference type="Gene3D" id="1.10.1760.10">
    <property type="entry name" value="Actin-related protein 2/3 complex subunit 3"/>
    <property type="match status" value="1"/>
</dbReference>
<dbReference type="AlphaFoldDB" id="A0A6P5XX47"/>
<dbReference type="GO" id="GO:0034314">
    <property type="term" value="P:Arp2/3 complex-mediated actin nucleation"/>
    <property type="evidence" value="ECO:0007669"/>
    <property type="project" value="InterPro"/>
</dbReference>
<dbReference type="OrthoDB" id="200404at2759"/>
<dbReference type="GeneID" id="111286737"/>
<sequence>MIAWNDMQLVHFCKSRSIRKFCKFVENFGCPPFLLGKIQFLDFVYLEMGFKENVVKWQVYHSSFVDEEGITNACGCPLVPLKSHIKGPAPVSDQGEFHVLIASLGSCSRFDVLFLFIDFFLIH</sequence>
<dbReference type="RefSeq" id="XP_022732642.1">
    <property type="nucleotide sequence ID" value="XM_022876907.1"/>
</dbReference>
<gene>
    <name evidence="2" type="primary">LOC111286737</name>
</gene>
<dbReference type="KEGG" id="dzi:111286737"/>
<organism evidence="1 2">
    <name type="scientific">Durio zibethinus</name>
    <name type="common">Durian</name>
    <dbReference type="NCBI Taxonomy" id="66656"/>
    <lineage>
        <taxon>Eukaryota</taxon>
        <taxon>Viridiplantae</taxon>
        <taxon>Streptophyta</taxon>
        <taxon>Embryophyta</taxon>
        <taxon>Tracheophyta</taxon>
        <taxon>Spermatophyta</taxon>
        <taxon>Magnoliopsida</taxon>
        <taxon>eudicotyledons</taxon>
        <taxon>Gunneridae</taxon>
        <taxon>Pentapetalae</taxon>
        <taxon>rosids</taxon>
        <taxon>malvids</taxon>
        <taxon>Malvales</taxon>
        <taxon>Malvaceae</taxon>
        <taxon>Helicteroideae</taxon>
        <taxon>Durio</taxon>
    </lineage>
</organism>
<protein>
    <submittedName>
        <fullName evidence="2">Uncharacterized protein LOC111286737 isoform X1</fullName>
    </submittedName>
</protein>
<dbReference type="GO" id="GO:0030833">
    <property type="term" value="P:regulation of actin filament polymerization"/>
    <property type="evidence" value="ECO:0007669"/>
    <property type="project" value="InterPro"/>
</dbReference>
<evidence type="ECO:0000313" key="1">
    <source>
        <dbReference type="Proteomes" id="UP000515121"/>
    </source>
</evidence>
<dbReference type="Proteomes" id="UP000515121">
    <property type="component" value="Unplaced"/>
</dbReference>
<keyword evidence="1" id="KW-1185">Reference proteome</keyword>
<proteinExistence type="predicted"/>